<dbReference type="GeneID" id="32888021"/>
<keyword evidence="1" id="KW-0496">Mitochondrion</keyword>
<keyword evidence="1" id="KW-0689">Ribosomal protein</keyword>
<dbReference type="InterPro" id="IPR022803">
    <property type="entry name" value="Ribosomal_uL5_dom_sf"/>
</dbReference>
<dbReference type="GO" id="GO:0005840">
    <property type="term" value="C:ribosome"/>
    <property type="evidence" value="ECO:0007669"/>
    <property type="project" value="UniProtKB-KW"/>
</dbReference>
<accession>A0A1X8VEX1</accession>
<gene>
    <name evidence="1" type="primary">rpl5</name>
</gene>
<dbReference type="SUPFAM" id="SSF55282">
    <property type="entry name" value="RL5-like"/>
    <property type="match status" value="1"/>
</dbReference>
<dbReference type="EMBL" id="KY379823">
    <property type="protein sequence ID" value="AQL10436.1"/>
    <property type="molecule type" value="Genomic_DNA"/>
</dbReference>
<name>A0A1X8VEX1_9EUKA</name>
<dbReference type="RefSeq" id="YP_009370730.1">
    <property type="nucleotide sequence ID" value="NC_034794.1"/>
</dbReference>
<protein>
    <submittedName>
        <fullName evidence="1">Ribosomal protein L5</fullName>
    </submittedName>
</protein>
<organism evidence="1">
    <name type="scientific">Eukaryota sp. BB2</name>
    <dbReference type="NCBI Taxonomy" id="1949062"/>
    <lineage>
        <taxon>Eukaryota</taxon>
    </lineage>
</organism>
<dbReference type="Gene3D" id="3.30.1440.10">
    <property type="match status" value="1"/>
</dbReference>
<sequence length="174" mass="19771">MFEKLFAAKLKDPQFNLNVDVPTISINFNTRATSEPAVFVSGLLALHYLTDRTPKITNAHQSIAAFDLKKNTKLGALTILREYDAFRFLSKITSQSFPLLQNSCGVISDVTFDQGSISFVLKEIFILPEFELDSQRWFEINPKLNLTFHVHIASPYKSIAMTSLILSHYDFHLI</sequence>
<evidence type="ECO:0000313" key="1">
    <source>
        <dbReference type="EMBL" id="AQL10436.1"/>
    </source>
</evidence>
<geneLocation type="mitochondrion" evidence="1"/>
<reference evidence="1" key="1">
    <citation type="journal article" date="2017" name="Genome Biol. Evol.">
        <title>Mitochondrial Genome Evolution and a Novel RNA Editing System in Deep-Branching Heteroloboseids.</title>
        <authorList>
            <person name="Yang J."/>
            <person name="Harding T."/>
            <person name="Kamikawa R."/>
            <person name="Simpson A.G.B."/>
            <person name="Roger A.J."/>
        </authorList>
    </citation>
    <scope>NUCLEOTIDE SEQUENCE</scope>
</reference>
<dbReference type="AlphaFoldDB" id="A0A1X8VEX1"/>
<keyword evidence="1" id="KW-0687">Ribonucleoprotein</keyword>
<proteinExistence type="predicted"/>